<comment type="similarity">
    <text evidence="5 6">Belongs to the TRAFAC class myosin-kinesin ATPase superfamily. Kinesin family.</text>
</comment>
<evidence type="ECO:0000313" key="9">
    <source>
        <dbReference type="Proteomes" id="UP000472270"/>
    </source>
</evidence>
<organism evidence="8 9">
    <name type="scientific">Sinocyclocheilus rhinocerous</name>
    <dbReference type="NCBI Taxonomy" id="307959"/>
    <lineage>
        <taxon>Eukaryota</taxon>
        <taxon>Metazoa</taxon>
        <taxon>Chordata</taxon>
        <taxon>Craniata</taxon>
        <taxon>Vertebrata</taxon>
        <taxon>Euteleostomi</taxon>
        <taxon>Actinopterygii</taxon>
        <taxon>Neopterygii</taxon>
        <taxon>Teleostei</taxon>
        <taxon>Ostariophysi</taxon>
        <taxon>Cypriniformes</taxon>
        <taxon>Cyprinidae</taxon>
        <taxon>Cyprininae</taxon>
        <taxon>Sinocyclocheilus</taxon>
    </lineage>
</organism>
<dbReference type="SUPFAM" id="SSF52540">
    <property type="entry name" value="P-loop containing nucleoside triphosphate hydrolases"/>
    <property type="match status" value="1"/>
</dbReference>
<evidence type="ECO:0000256" key="5">
    <source>
        <dbReference type="PROSITE-ProRule" id="PRU00283"/>
    </source>
</evidence>
<dbReference type="PROSITE" id="PS00411">
    <property type="entry name" value="KINESIN_MOTOR_1"/>
    <property type="match status" value="1"/>
</dbReference>
<dbReference type="PANTHER" id="PTHR47117:SF6">
    <property type="entry name" value="KINESIN-LIKE PROTEIN KIF16B"/>
    <property type="match status" value="1"/>
</dbReference>
<keyword evidence="9" id="KW-1185">Reference proteome</keyword>
<dbReference type="Pfam" id="PF00225">
    <property type="entry name" value="Kinesin"/>
    <property type="match status" value="1"/>
</dbReference>
<evidence type="ECO:0000256" key="6">
    <source>
        <dbReference type="RuleBase" id="RU000394"/>
    </source>
</evidence>
<dbReference type="Proteomes" id="UP000472270">
    <property type="component" value="Unassembled WGS sequence"/>
</dbReference>
<feature type="binding site" evidence="5">
    <location>
        <begin position="61"/>
        <end position="68"/>
    </location>
    <ligand>
        <name>ATP</name>
        <dbReference type="ChEBI" id="CHEBI:30616"/>
    </ligand>
</feature>
<dbReference type="GO" id="GO:0005524">
    <property type="term" value="F:ATP binding"/>
    <property type="evidence" value="ECO:0007669"/>
    <property type="project" value="UniProtKB-UniRule"/>
</dbReference>
<evidence type="ECO:0000256" key="3">
    <source>
        <dbReference type="ARBA" id="ARBA00023054"/>
    </source>
</evidence>
<name>A0A673LSM5_9TELE</name>
<evidence type="ECO:0000313" key="8">
    <source>
        <dbReference type="Ensembl" id="ENSSRHP00000079701.1"/>
    </source>
</evidence>
<feature type="domain" description="Kinesin motor" evidence="7">
    <location>
        <begin position="1"/>
        <end position="315"/>
    </location>
</feature>
<reference evidence="8" key="1">
    <citation type="submission" date="2025-08" db="UniProtKB">
        <authorList>
            <consortium name="Ensembl"/>
        </authorList>
    </citation>
    <scope>IDENTIFICATION</scope>
</reference>
<protein>
    <recommendedName>
        <fullName evidence="6">Kinesin-like protein</fullName>
    </recommendedName>
</protein>
<dbReference type="GO" id="GO:0007018">
    <property type="term" value="P:microtubule-based movement"/>
    <property type="evidence" value="ECO:0007669"/>
    <property type="project" value="InterPro"/>
</dbReference>
<evidence type="ECO:0000256" key="1">
    <source>
        <dbReference type="ARBA" id="ARBA00022741"/>
    </source>
</evidence>
<keyword evidence="6" id="KW-0493">Microtubule</keyword>
<dbReference type="InterPro" id="IPR019821">
    <property type="entry name" value="Kinesin_motor_CS"/>
</dbReference>
<evidence type="ECO:0000256" key="4">
    <source>
        <dbReference type="ARBA" id="ARBA00023175"/>
    </source>
</evidence>
<keyword evidence="1 5" id="KW-0547">Nucleotide-binding</keyword>
<dbReference type="GO" id="GO:0048731">
    <property type="term" value="P:system development"/>
    <property type="evidence" value="ECO:0007669"/>
    <property type="project" value="UniProtKB-ARBA"/>
</dbReference>
<dbReference type="InterPro" id="IPR001752">
    <property type="entry name" value="Kinesin_motor_dom"/>
</dbReference>
<dbReference type="AlphaFoldDB" id="A0A673LSM5"/>
<dbReference type="Gene3D" id="3.40.850.10">
    <property type="entry name" value="Kinesin motor domain"/>
    <property type="match status" value="1"/>
</dbReference>
<dbReference type="GO" id="GO:0003777">
    <property type="term" value="F:microtubule motor activity"/>
    <property type="evidence" value="ECO:0007669"/>
    <property type="project" value="InterPro"/>
</dbReference>
<proteinExistence type="inferred from homology"/>
<keyword evidence="4 5" id="KW-0505">Motor protein</keyword>
<reference evidence="8" key="2">
    <citation type="submission" date="2025-09" db="UniProtKB">
        <authorList>
            <consortium name="Ensembl"/>
        </authorList>
    </citation>
    <scope>IDENTIFICATION</scope>
</reference>
<dbReference type="GO" id="GO:0005874">
    <property type="term" value="C:microtubule"/>
    <property type="evidence" value="ECO:0007669"/>
    <property type="project" value="UniProtKB-KW"/>
</dbReference>
<keyword evidence="3" id="KW-0175">Coiled coil</keyword>
<dbReference type="PROSITE" id="PS50067">
    <property type="entry name" value="KINESIN_MOTOR_2"/>
    <property type="match status" value="1"/>
</dbReference>
<dbReference type="PANTHER" id="PTHR47117">
    <property type="entry name" value="STAR-RELATED LIPID TRANSFER PROTEIN 9"/>
    <property type="match status" value="1"/>
</dbReference>
<evidence type="ECO:0000259" key="7">
    <source>
        <dbReference type="PROSITE" id="PS50067"/>
    </source>
</evidence>
<dbReference type="InterPro" id="IPR027417">
    <property type="entry name" value="P-loop_NTPase"/>
</dbReference>
<dbReference type="GO" id="GO:0008017">
    <property type="term" value="F:microtubule binding"/>
    <property type="evidence" value="ECO:0007669"/>
    <property type="project" value="InterPro"/>
</dbReference>
<dbReference type="InterPro" id="IPR036961">
    <property type="entry name" value="Kinesin_motor_dom_sf"/>
</dbReference>
<evidence type="ECO:0000256" key="2">
    <source>
        <dbReference type="ARBA" id="ARBA00022840"/>
    </source>
</evidence>
<dbReference type="SMART" id="SM00129">
    <property type="entry name" value="KISc"/>
    <property type="match status" value="1"/>
</dbReference>
<accession>A0A673LSM5</accession>
<dbReference type="PRINTS" id="PR00380">
    <property type="entry name" value="KINESINHEAVY"/>
</dbReference>
<dbReference type="Ensembl" id="ENSSRHT00000081863.1">
    <property type="protein sequence ID" value="ENSSRHP00000079701.1"/>
    <property type="gene ID" value="ENSSRHG00000039550.1"/>
</dbReference>
<sequence>MNEESFGESTKSFSYDFSYDSMNSTSPNFVTQEKVHIFEDLGTDVLQAAFEGYNACVFAYGQTGSGKSYTMMGNPVRFTSHCCVLLKCHFKTSHSYYFEIYNERVRDLLPSTETRGCELRVREHPKDGPYVEALSRHHVQNYTEVGQLMQEGNRRRATASTDMNHVSSRSHAIFTIHFIKAMFDAELPSETVSKVHLVDLAGSERANATQATGIRLKEGANINRSLVTLGIVISTLGKTFRTLQKDMYYSDQSVGGGMKKKQNFVPYRDSVLTWLLKDSLGGNSKTIMIATISPADINYSETLNTLRYASRAKNILNKPTVNEDSNVKIIRELRAEIAHLKALLWRWSLQLLLFLS</sequence>
<keyword evidence="2 5" id="KW-0067">ATP-binding</keyword>
<dbReference type="FunFam" id="3.40.850.10:FF:000021">
    <property type="entry name" value="kinesin-like protein KIF16B isoform X1"/>
    <property type="match status" value="1"/>
</dbReference>